<feature type="coiled-coil region" evidence="7">
    <location>
        <begin position="318"/>
        <end position="359"/>
    </location>
</feature>
<evidence type="ECO:0000256" key="1">
    <source>
        <dbReference type="ARBA" id="ARBA00004651"/>
    </source>
</evidence>
<comment type="subcellular location">
    <subcellularLocation>
        <location evidence="1">Cell membrane</location>
        <topology evidence="1">Multi-pass membrane protein</topology>
    </subcellularLocation>
</comment>
<dbReference type="GO" id="GO:0005886">
    <property type="term" value="C:plasma membrane"/>
    <property type="evidence" value="ECO:0007669"/>
    <property type="project" value="UniProtKB-SubCell"/>
</dbReference>
<accession>A0ABD6RKB8</accession>
<dbReference type="Proteomes" id="UP000193111">
    <property type="component" value="Unassembled WGS sequence"/>
</dbReference>
<feature type="transmembrane region" description="Helical" evidence="8">
    <location>
        <begin position="12"/>
        <end position="30"/>
    </location>
</feature>
<comment type="caution">
    <text evidence="9">The sequence shown here is derived from an EMBL/GenBank/DDBJ whole genome shotgun (WGS) entry which is preliminary data.</text>
</comment>
<sequence length="912" mass="101221">MSIKSFKNTFLGKALIILCLIIAASILIFMKQSDRISFALGSKEKTHMRIGIVNQDEGEQFNSTQYNFGDDFTKLLSKDESKETSWKVLSRDQAESQYKDDSLEAIIYIPKDFSHNILQLSSFNPEKAKITYKVKESVEKEQSLEMAQQVGEYVNTLNQETIRLYFTSVINNLDSAKRQMNTIVSDGSDIFDSLNTSISQPAERSIQSLDTIPTIAEGVQSSNKTFEESVASFKKSTADLLNNNAESLLRQTDPILKYKEAQSQVTNHNAQVASNFAKAQFDKDNESYLNLYKNLNSYLYNLGNRESSPGSNESESYLVRLEKSINAYNKKVEASQEQIDQSRKDLETLKASLEASRLQVAQNYFDGTIVDTSSFAENDADILNALNTAIDKQSVRQALAKQVVSTLSNSDQLPGDYDNQVNSTIASISVNSADYVALFAKLKELGVLTDAQISSYNSKLDLLAQYASVKGSTTGSMPAYSFITVANDALPSSETKTISMSHVYPTVTNERNGANKYTATPIRVTNIQLQGIKSATVVPSKDTILEPTDLQLQIQYSPSFGLNTISFDLEVGNEKIPLQYTFYFDKNKGSNALVQTDLSNIFEQLSRIDTAATTIKNIYGSPSSSSTIDISNPAKDSVAKMYGNISTSTVAEKLKEDDVDKYRQSGIDLYAKLSKQINQLDLQASSLPTLEKTELPNNYFATTIDELSNWYESATNKLNEEYEVWKNNIPQILEVSSTSSGVGLSATTVYTTEDTSNGLLDIVTGLSSNTKNISETITANGDKIGSMDAQFTSLAEQSKKVQEEVKLVHQETETVIKNQSKNIEEGTEFNKNFQGVLSNARSNGTDNQAVLNFLSNPIITEKTNQSSVLSTTPIWVYLLAFLLFTNMATGLIVREYIRKRRDKSVETEEKFE</sequence>
<evidence type="ECO:0000256" key="2">
    <source>
        <dbReference type="ARBA" id="ARBA00008338"/>
    </source>
</evidence>
<evidence type="ECO:0000256" key="5">
    <source>
        <dbReference type="ARBA" id="ARBA00022989"/>
    </source>
</evidence>
<evidence type="ECO:0000256" key="7">
    <source>
        <dbReference type="SAM" id="Coils"/>
    </source>
</evidence>
<name>A0ABD6RKB8_STROR</name>
<protein>
    <submittedName>
        <fullName evidence="9">Type VII secretion protein EsaA</fullName>
    </submittedName>
</protein>
<evidence type="ECO:0000256" key="3">
    <source>
        <dbReference type="ARBA" id="ARBA00022475"/>
    </source>
</evidence>
<proteinExistence type="inferred from homology"/>
<evidence type="ECO:0000256" key="8">
    <source>
        <dbReference type="SAM" id="Phobius"/>
    </source>
</evidence>
<feature type="transmembrane region" description="Helical" evidence="8">
    <location>
        <begin position="874"/>
        <end position="893"/>
    </location>
</feature>
<reference evidence="9 10" key="1">
    <citation type="journal article" date="2016" name="Eur. J. Clin. Microbiol. Infect. Dis.">
        <title>Whole genome sequencing as a tool for phylogenetic analysis of clinical strains of Mitis group streptococci.</title>
        <authorList>
            <person name="Rasmussen L.H."/>
            <person name="Dargis R."/>
            <person name="Hojholt K."/>
            <person name="Christensen J.J."/>
            <person name="Skovgaard O."/>
            <person name="Justesen U.S."/>
            <person name="Rosenvinge F.S."/>
            <person name="Moser C."/>
            <person name="Lukjancenko O."/>
            <person name="Rasmussen S."/>
            <person name="Nielsen X.C."/>
        </authorList>
    </citation>
    <scope>NUCLEOTIDE SEQUENCE [LARGE SCALE GENOMIC DNA]</scope>
    <source>
        <strain evidence="9 10">RH_5486_10</strain>
    </source>
</reference>
<evidence type="ECO:0000313" key="9">
    <source>
        <dbReference type="EMBL" id="ORO74239.1"/>
    </source>
</evidence>
<keyword evidence="6 8" id="KW-0472">Membrane</keyword>
<dbReference type="NCBIfam" id="TIGR03929">
    <property type="entry name" value="T7_esaA_Nterm"/>
    <property type="match status" value="1"/>
</dbReference>
<keyword evidence="3" id="KW-1003">Cell membrane</keyword>
<dbReference type="AlphaFoldDB" id="A0ABD6RKB8"/>
<keyword evidence="7" id="KW-0175">Coiled coil</keyword>
<evidence type="ECO:0000256" key="4">
    <source>
        <dbReference type="ARBA" id="ARBA00022692"/>
    </source>
</evidence>
<evidence type="ECO:0000256" key="6">
    <source>
        <dbReference type="ARBA" id="ARBA00023136"/>
    </source>
</evidence>
<dbReference type="Gene3D" id="3.40.1710.10">
    <property type="entry name" value="abc type-2 transporter like domain"/>
    <property type="match status" value="1"/>
</dbReference>
<dbReference type="EMBL" id="NCUU01000041">
    <property type="protein sequence ID" value="ORO74239.1"/>
    <property type="molecule type" value="Genomic_DNA"/>
</dbReference>
<organism evidence="9 10">
    <name type="scientific">Streptococcus oralis subsp. oralis</name>
    <dbReference type="NCBI Taxonomy" id="1891914"/>
    <lineage>
        <taxon>Bacteria</taxon>
        <taxon>Bacillati</taxon>
        <taxon>Bacillota</taxon>
        <taxon>Bacilli</taxon>
        <taxon>Lactobacillales</taxon>
        <taxon>Streptococcaceae</taxon>
        <taxon>Streptococcus</taxon>
    </lineage>
</organism>
<keyword evidence="5 8" id="KW-1133">Transmembrane helix</keyword>
<evidence type="ECO:0000313" key="10">
    <source>
        <dbReference type="Proteomes" id="UP000193111"/>
    </source>
</evidence>
<dbReference type="InterPro" id="IPR023838">
    <property type="entry name" value="T7SS_EsaA"/>
</dbReference>
<dbReference type="RefSeq" id="WP_084917419.1">
    <property type="nucleotide sequence ID" value="NZ_JABTEW010000002.1"/>
</dbReference>
<gene>
    <name evidence="9" type="ORF">B7711_02325</name>
</gene>
<comment type="similarity">
    <text evidence="2">Belongs to the EsaA family.</text>
</comment>
<keyword evidence="4 8" id="KW-0812">Transmembrane</keyword>